<evidence type="ECO:0000313" key="1">
    <source>
        <dbReference type="EMBL" id="RMX58964.1"/>
    </source>
</evidence>
<reference evidence="1 2" key="1">
    <citation type="journal article" date="2018" name="Sci. Rep.">
        <title>Comparative analysis of the Pocillopora damicornis genome highlights role of immune system in coral evolution.</title>
        <authorList>
            <person name="Cunning R."/>
            <person name="Bay R.A."/>
            <person name="Gillette P."/>
            <person name="Baker A.C."/>
            <person name="Traylor-Knowles N."/>
        </authorList>
    </citation>
    <scope>NUCLEOTIDE SEQUENCE [LARGE SCALE GENOMIC DNA]</scope>
    <source>
        <strain evidence="1">RSMAS</strain>
        <tissue evidence="1">Whole animal</tissue>
    </source>
</reference>
<gene>
    <name evidence="1" type="ORF">pdam_00014638</name>
</gene>
<comment type="caution">
    <text evidence="1">The sequence shown here is derived from an EMBL/GenBank/DDBJ whole genome shotgun (WGS) entry which is preliminary data.</text>
</comment>
<organism evidence="1 2">
    <name type="scientific">Pocillopora damicornis</name>
    <name type="common">Cauliflower coral</name>
    <name type="synonym">Millepora damicornis</name>
    <dbReference type="NCBI Taxonomy" id="46731"/>
    <lineage>
        <taxon>Eukaryota</taxon>
        <taxon>Metazoa</taxon>
        <taxon>Cnidaria</taxon>
        <taxon>Anthozoa</taxon>
        <taxon>Hexacorallia</taxon>
        <taxon>Scleractinia</taxon>
        <taxon>Astrocoeniina</taxon>
        <taxon>Pocilloporidae</taxon>
        <taxon>Pocillopora</taxon>
    </lineage>
</organism>
<name>A0A3M6UZK5_POCDA</name>
<evidence type="ECO:0000313" key="2">
    <source>
        <dbReference type="Proteomes" id="UP000275408"/>
    </source>
</evidence>
<dbReference type="AlphaFoldDB" id="A0A3M6UZK5"/>
<keyword evidence="2" id="KW-1185">Reference proteome</keyword>
<dbReference type="Proteomes" id="UP000275408">
    <property type="component" value="Unassembled WGS sequence"/>
</dbReference>
<accession>A0A3M6UZK5</accession>
<proteinExistence type="predicted"/>
<feature type="non-terminal residue" evidence="1">
    <location>
        <position position="142"/>
    </location>
</feature>
<dbReference type="EMBL" id="RCHS01000416">
    <property type="protein sequence ID" value="RMX58964.1"/>
    <property type="molecule type" value="Genomic_DNA"/>
</dbReference>
<protein>
    <submittedName>
        <fullName evidence="1">Uncharacterized protein</fullName>
    </submittedName>
</protein>
<sequence>MTSSTNVNPLQHIILKYGERHFLPVCYQEITMEEKYLYIISPGVGHVLKTVGLNISLCLTNEVCPDIGPLSVAGSDFKQVEITDGYCGRVAHTIVNMADAIDSGSNLQIRAFLLLKMLENSVKRRRLQTVLAYFAATRRKVI</sequence>